<dbReference type="Proteomes" id="UP000515788">
    <property type="component" value="Chromosome 6"/>
</dbReference>
<evidence type="ECO:0000313" key="2">
    <source>
        <dbReference type="EMBL" id="QLL34028.1"/>
    </source>
</evidence>
<feature type="compositionally biased region" description="Low complexity" evidence="1">
    <location>
        <begin position="128"/>
        <end position="140"/>
    </location>
</feature>
<feature type="compositionally biased region" description="Polar residues" evidence="1">
    <location>
        <begin position="141"/>
        <end position="152"/>
    </location>
</feature>
<feature type="region of interest" description="Disordered" evidence="1">
    <location>
        <begin position="1"/>
        <end position="26"/>
    </location>
</feature>
<dbReference type="AlphaFoldDB" id="A0A7G3ZKJ2"/>
<dbReference type="GeneID" id="59327243"/>
<proteinExistence type="predicted"/>
<dbReference type="RefSeq" id="XP_037140702.1">
    <property type="nucleotide sequence ID" value="XM_037284806.1"/>
</dbReference>
<protein>
    <submittedName>
        <fullName evidence="2">Uncharacterized protein</fullName>
    </submittedName>
</protein>
<reference evidence="2 3" key="1">
    <citation type="submission" date="2020-06" db="EMBL/GenBank/DDBJ databases">
        <title>The yeast mating-type switching endonuclease HO is a domesticated member of an unorthodox homing genetic element family.</title>
        <authorList>
            <person name="Coughlan A.Y."/>
            <person name="Lombardi L."/>
            <person name="Braun-Galleani S."/>
            <person name="Martos A.R."/>
            <person name="Galeote V."/>
            <person name="Bigey F."/>
            <person name="Dequin S."/>
            <person name="Byrne K.P."/>
            <person name="Wolfe K.H."/>
        </authorList>
    </citation>
    <scope>NUCLEOTIDE SEQUENCE [LARGE SCALE GENOMIC DNA]</scope>
    <source>
        <strain evidence="2 3">CBS764</strain>
    </source>
</reference>
<dbReference type="EMBL" id="CP059251">
    <property type="protein sequence ID" value="QLL34028.1"/>
    <property type="molecule type" value="Genomic_DNA"/>
</dbReference>
<accession>A0A7G3ZKJ2</accession>
<organism evidence="2 3">
    <name type="scientific">Torulaspora globosa</name>
    <dbReference type="NCBI Taxonomy" id="48254"/>
    <lineage>
        <taxon>Eukaryota</taxon>
        <taxon>Fungi</taxon>
        <taxon>Dikarya</taxon>
        <taxon>Ascomycota</taxon>
        <taxon>Saccharomycotina</taxon>
        <taxon>Saccharomycetes</taxon>
        <taxon>Saccharomycetales</taxon>
        <taxon>Saccharomycetaceae</taxon>
        <taxon>Torulaspora</taxon>
    </lineage>
</organism>
<sequence>MSGCTSARSSLPNGPDASTRSSWPPSWRPSSWSSTTCGAVSASFSSVRSPSIRSQNVEILDPRSRASCRTACGSLHRSSSALRIFARWAITDGVIADARLADSSGCNSCSASGAFCCDACSATTGRASKTSTHASSTSASPTFGSQYMNKGSQDSDRSGPSTYLAWALLGQFRRSYKRNVLFHQCNQVLGQGYLLLEIAEDQYPGLQRPFGSFRLYQML</sequence>
<feature type="region of interest" description="Disordered" evidence="1">
    <location>
        <begin position="128"/>
        <end position="158"/>
    </location>
</feature>
<gene>
    <name evidence="2" type="ORF">HG536_0F03530</name>
</gene>
<name>A0A7G3ZKJ2_9SACH</name>
<dbReference type="KEGG" id="tgb:HG536_0F03530"/>
<keyword evidence="3" id="KW-1185">Reference proteome</keyword>
<evidence type="ECO:0000256" key="1">
    <source>
        <dbReference type="SAM" id="MobiDB-lite"/>
    </source>
</evidence>
<feature type="compositionally biased region" description="Polar residues" evidence="1">
    <location>
        <begin position="1"/>
        <end position="12"/>
    </location>
</feature>
<evidence type="ECO:0000313" key="3">
    <source>
        <dbReference type="Proteomes" id="UP000515788"/>
    </source>
</evidence>